<dbReference type="AlphaFoldDB" id="A0A286UBW4"/>
<keyword evidence="1" id="KW-0472">Membrane</keyword>
<sequence>MALDESQIEAHPFILLQATKYYQLASALLLLYDYILTFDLEIEAVWSAKKLNFAKLLFFLNRYFPLFFYIWIVVGEGWNSATEIPRLHLGSCIRNTSKGLSFFR</sequence>
<feature type="transmembrane region" description="Helical" evidence="1">
    <location>
        <begin position="21"/>
        <end position="40"/>
    </location>
</feature>
<dbReference type="Proteomes" id="UP000217199">
    <property type="component" value="Unassembled WGS sequence"/>
</dbReference>
<organism evidence="3 4">
    <name type="scientific">Pyrrhoderma noxium</name>
    <dbReference type="NCBI Taxonomy" id="2282107"/>
    <lineage>
        <taxon>Eukaryota</taxon>
        <taxon>Fungi</taxon>
        <taxon>Dikarya</taxon>
        <taxon>Basidiomycota</taxon>
        <taxon>Agaricomycotina</taxon>
        <taxon>Agaricomycetes</taxon>
        <taxon>Hymenochaetales</taxon>
        <taxon>Hymenochaetaceae</taxon>
        <taxon>Pyrrhoderma</taxon>
    </lineage>
</organism>
<proteinExistence type="predicted"/>
<evidence type="ECO:0000259" key="2">
    <source>
        <dbReference type="Pfam" id="PF20151"/>
    </source>
</evidence>
<name>A0A286UBW4_9AGAM</name>
<evidence type="ECO:0000313" key="3">
    <source>
        <dbReference type="EMBL" id="PAV17081.1"/>
    </source>
</evidence>
<evidence type="ECO:0000256" key="1">
    <source>
        <dbReference type="SAM" id="Phobius"/>
    </source>
</evidence>
<dbReference type="InParanoid" id="A0A286UBW4"/>
<feature type="transmembrane region" description="Helical" evidence="1">
    <location>
        <begin position="52"/>
        <end position="72"/>
    </location>
</feature>
<keyword evidence="1" id="KW-0812">Transmembrane</keyword>
<comment type="caution">
    <text evidence="3">The sequence shown here is derived from an EMBL/GenBank/DDBJ whole genome shotgun (WGS) entry which is preliminary data.</text>
</comment>
<gene>
    <name evidence="3" type="ORF">PNOK_0714500</name>
</gene>
<reference evidence="3 4" key="1">
    <citation type="journal article" date="2017" name="Mol. Ecol.">
        <title>Comparative and population genomic landscape of Phellinus noxius: A hypervariable fungus causing root rot in trees.</title>
        <authorList>
            <person name="Chung C.L."/>
            <person name="Lee T.J."/>
            <person name="Akiba M."/>
            <person name="Lee H.H."/>
            <person name="Kuo T.H."/>
            <person name="Liu D."/>
            <person name="Ke H.M."/>
            <person name="Yokoi T."/>
            <person name="Roa M.B."/>
            <person name="Lu M.J."/>
            <person name="Chang Y.Y."/>
            <person name="Ann P.J."/>
            <person name="Tsai J.N."/>
            <person name="Chen C.Y."/>
            <person name="Tzean S.S."/>
            <person name="Ota Y."/>
            <person name="Hattori T."/>
            <person name="Sahashi N."/>
            <person name="Liou R.F."/>
            <person name="Kikuchi T."/>
            <person name="Tsai I.J."/>
        </authorList>
    </citation>
    <scope>NUCLEOTIDE SEQUENCE [LARGE SCALE GENOMIC DNA]</scope>
    <source>
        <strain evidence="3 4">FFPRI411160</strain>
    </source>
</reference>
<keyword evidence="4" id="KW-1185">Reference proteome</keyword>
<keyword evidence="1" id="KW-1133">Transmembrane helix</keyword>
<protein>
    <recommendedName>
        <fullName evidence="2">DUF6533 domain-containing protein</fullName>
    </recommendedName>
</protein>
<dbReference type="InterPro" id="IPR045340">
    <property type="entry name" value="DUF6533"/>
</dbReference>
<dbReference type="EMBL" id="NBII01000007">
    <property type="protein sequence ID" value="PAV17081.1"/>
    <property type="molecule type" value="Genomic_DNA"/>
</dbReference>
<accession>A0A286UBW4</accession>
<evidence type="ECO:0000313" key="4">
    <source>
        <dbReference type="Proteomes" id="UP000217199"/>
    </source>
</evidence>
<feature type="domain" description="DUF6533" evidence="2">
    <location>
        <begin position="21"/>
        <end position="67"/>
    </location>
</feature>
<dbReference type="Pfam" id="PF20151">
    <property type="entry name" value="DUF6533"/>
    <property type="match status" value="1"/>
</dbReference>